<sequence>MDHPMIVQIERDGYPRRYLADFAESIVQCECQAMASVVVNGRNRCWECAADEGVERVRRPS</sequence>
<evidence type="ECO:0008006" key="3">
    <source>
        <dbReference type="Google" id="ProtNLM"/>
    </source>
</evidence>
<dbReference type="EMBL" id="JBBPCC010000021">
    <property type="protein sequence ID" value="MEK8131398.1"/>
    <property type="molecule type" value="Genomic_DNA"/>
</dbReference>
<evidence type="ECO:0000313" key="1">
    <source>
        <dbReference type="EMBL" id="MEK8131398.1"/>
    </source>
</evidence>
<evidence type="ECO:0000313" key="2">
    <source>
        <dbReference type="Proteomes" id="UP001469365"/>
    </source>
</evidence>
<keyword evidence="2" id="KW-1185">Reference proteome</keyword>
<dbReference type="Proteomes" id="UP001469365">
    <property type="component" value="Unassembled WGS sequence"/>
</dbReference>
<protein>
    <recommendedName>
        <fullName evidence="3">Transposase</fullName>
    </recommendedName>
</protein>
<gene>
    <name evidence="1" type="ORF">WMW72_26155</name>
</gene>
<organism evidence="1 2">
    <name type="scientific">Paenibacillus filicis</name>
    <dbReference type="NCBI Taxonomy" id="669464"/>
    <lineage>
        <taxon>Bacteria</taxon>
        <taxon>Bacillati</taxon>
        <taxon>Bacillota</taxon>
        <taxon>Bacilli</taxon>
        <taxon>Bacillales</taxon>
        <taxon>Paenibacillaceae</taxon>
        <taxon>Paenibacillus</taxon>
    </lineage>
</organism>
<dbReference type="RefSeq" id="WP_341418534.1">
    <property type="nucleotide sequence ID" value="NZ_JBBPCC010000021.1"/>
</dbReference>
<comment type="caution">
    <text evidence="1">The sequence shown here is derived from an EMBL/GenBank/DDBJ whole genome shotgun (WGS) entry which is preliminary data.</text>
</comment>
<reference evidence="1 2" key="1">
    <citation type="submission" date="2024-04" db="EMBL/GenBank/DDBJ databases">
        <title>draft genome sequnece of Paenibacillus filicis.</title>
        <authorList>
            <person name="Kim D.-U."/>
        </authorList>
    </citation>
    <scope>NUCLEOTIDE SEQUENCE [LARGE SCALE GENOMIC DNA]</scope>
    <source>
        <strain evidence="1 2">KACC14197</strain>
    </source>
</reference>
<proteinExistence type="predicted"/>
<accession>A0ABU9DUH5</accession>
<name>A0ABU9DUH5_9BACL</name>